<evidence type="ECO:0000313" key="2">
    <source>
        <dbReference type="Proteomes" id="UP000824366"/>
    </source>
</evidence>
<reference evidence="1 2" key="1">
    <citation type="journal article" date="2021" name="Microbiol. Spectr.">
        <title>A Single Bacterium Capable of Oxidation and Reduction of Iron at Circumneutral pH.</title>
        <authorList>
            <person name="Kato S."/>
            <person name="Ohkuma M."/>
        </authorList>
    </citation>
    <scope>NUCLEOTIDE SEQUENCE [LARGE SCALE GENOMIC DNA]</scope>
    <source>
        <strain evidence="1 2">MIZ03</strain>
    </source>
</reference>
<proteinExistence type="predicted"/>
<dbReference type="EMBL" id="AP024238">
    <property type="protein sequence ID" value="BCO28067.1"/>
    <property type="molecule type" value="Genomic_DNA"/>
</dbReference>
<evidence type="ECO:0000313" key="1">
    <source>
        <dbReference type="EMBL" id="BCO28067.1"/>
    </source>
</evidence>
<protein>
    <recommendedName>
        <fullName evidence="3">Lipoprotein</fullName>
    </recommendedName>
</protein>
<organism evidence="1 2">
    <name type="scientific">Rhodoferax lithotrophicus</name>
    <dbReference type="NCBI Taxonomy" id="2798804"/>
    <lineage>
        <taxon>Bacteria</taxon>
        <taxon>Pseudomonadati</taxon>
        <taxon>Pseudomonadota</taxon>
        <taxon>Betaproteobacteria</taxon>
        <taxon>Burkholderiales</taxon>
        <taxon>Comamonadaceae</taxon>
        <taxon>Rhodoferax</taxon>
    </lineage>
</organism>
<name>A0ABN6D7Q5_9BURK</name>
<dbReference type="Proteomes" id="UP000824366">
    <property type="component" value="Chromosome"/>
</dbReference>
<gene>
    <name evidence="1" type="ORF">MIZ03_2960</name>
</gene>
<accession>A0ABN6D7Q5</accession>
<evidence type="ECO:0008006" key="3">
    <source>
        <dbReference type="Google" id="ProtNLM"/>
    </source>
</evidence>
<keyword evidence="2" id="KW-1185">Reference proteome</keyword>
<sequence>MNPTTWMMVITFTLCLTTGCSSEQLYAAGRNAQRTECLKQPDQERQSRCFKDAGISYDQYKRATESATQ</sequence>